<comment type="caution">
    <text evidence="2">The sequence shown here is derived from an EMBL/GenBank/DDBJ whole genome shotgun (WGS) entry which is preliminary data.</text>
</comment>
<protein>
    <submittedName>
        <fullName evidence="2">Uncharacterized protein</fullName>
    </submittedName>
</protein>
<reference evidence="2" key="1">
    <citation type="submission" date="2018-08" db="EMBL/GenBank/DDBJ databases">
        <authorList>
            <consortium name="GenomeTrakr network: Whole genome sequencing for foodborne pathogen traceback"/>
        </authorList>
    </citation>
    <scope>NUCLEOTIDE SEQUENCE [LARGE SCALE GENOMIC DNA]</scope>
    <source>
        <strain evidence="2">FLUFL-1338</strain>
        <strain evidence="1">FLUFL-367</strain>
    </source>
</reference>
<proteinExistence type="predicted"/>
<dbReference type="EMBL" id="AAACVH010000034">
    <property type="protein sequence ID" value="EAA8666929.1"/>
    <property type="molecule type" value="Genomic_DNA"/>
</dbReference>
<dbReference type="AlphaFoldDB" id="A0A3R0CHW0"/>
<gene>
    <name evidence="2" type="ORF">KO51_23570</name>
    <name evidence="1" type="ORF">NL99_18485</name>
</gene>
<dbReference type="EMBL" id="RSMR01000037">
    <property type="protein sequence ID" value="MIK94401.1"/>
    <property type="molecule type" value="Genomic_DNA"/>
</dbReference>
<dbReference type="Proteomes" id="UP000839834">
    <property type="component" value="Unassembled WGS sequence"/>
</dbReference>
<sequence length="79" mass="9090">MPDVRRYLNHNKLHCDSRFQRLKGCTVRRRHLSGYSGIGVQSPEGVSLRLPKHWCAITRRRSSQITGTLVRCICNVVTL</sequence>
<organism evidence="2">
    <name type="scientific">Salmonella enterica</name>
    <name type="common">Salmonella choleraesuis</name>
    <dbReference type="NCBI Taxonomy" id="28901"/>
    <lineage>
        <taxon>Bacteria</taxon>
        <taxon>Pseudomonadati</taxon>
        <taxon>Pseudomonadota</taxon>
        <taxon>Gammaproteobacteria</taxon>
        <taxon>Enterobacterales</taxon>
        <taxon>Enterobacteriaceae</taxon>
        <taxon>Salmonella</taxon>
    </lineage>
</organism>
<evidence type="ECO:0000313" key="1">
    <source>
        <dbReference type="EMBL" id="EAA8666929.1"/>
    </source>
</evidence>
<name>A0A3R0CHW0_SALER</name>
<evidence type="ECO:0000313" key="2">
    <source>
        <dbReference type="EMBL" id="MIK94401.1"/>
    </source>
</evidence>
<accession>A0A3R0CHW0</accession>
<dbReference type="Proteomes" id="UP000885283">
    <property type="component" value="Unassembled WGS sequence"/>
</dbReference>